<keyword evidence="1" id="KW-0547">Nucleotide-binding</keyword>
<evidence type="ECO:0000256" key="1">
    <source>
        <dbReference type="PIRSR" id="PIRSR606689-1"/>
    </source>
</evidence>
<dbReference type="PROSITE" id="PS50089">
    <property type="entry name" value="ZF_RING_2"/>
    <property type="match status" value="1"/>
</dbReference>
<dbReference type="InterPro" id="IPR006689">
    <property type="entry name" value="Small_GTPase_ARF/SAR"/>
</dbReference>
<organism evidence="3">
    <name type="scientific">Cyprideis torosa</name>
    <dbReference type="NCBI Taxonomy" id="163714"/>
    <lineage>
        <taxon>Eukaryota</taxon>
        <taxon>Metazoa</taxon>
        <taxon>Ecdysozoa</taxon>
        <taxon>Arthropoda</taxon>
        <taxon>Crustacea</taxon>
        <taxon>Oligostraca</taxon>
        <taxon>Ostracoda</taxon>
        <taxon>Podocopa</taxon>
        <taxon>Podocopida</taxon>
        <taxon>Cytherocopina</taxon>
        <taxon>Cytheroidea</taxon>
        <taxon>Cytherideidae</taxon>
        <taxon>Cyprideis</taxon>
    </lineage>
</organism>
<dbReference type="InterPro" id="IPR017907">
    <property type="entry name" value="Znf_RING_CS"/>
</dbReference>
<dbReference type="SMART" id="SM00184">
    <property type="entry name" value="RING"/>
    <property type="match status" value="1"/>
</dbReference>
<dbReference type="PROSITE" id="PS00518">
    <property type="entry name" value="ZF_RING_1"/>
    <property type="match status" value="1"/>
</dbReference>
<dbReference type="PANTHER" id="PTHR11711">
    <property type="entry name" value="ADP RIBOSYLATION FACTOR-RELATED"/>
    <property type="match status" value="1"/>
</dbReference>
<keyword evidence="1" id="KW-0342">GTP-binding</keyword>
<dbReference type="InterPro" id="IPR024156">
    <property type="entry name" value="Small_GTPase_ARF"/>
</dbReference>
<dbReference type="Gene3D" id="3.30.160.60">
    <property type="entry name" value="Classic Zinc Finger"/>
    <property type="match status" value="1"/>
</dbReference>
<keyword evidence="2" id="KW-0479">Metal-binding</keyword>
<dbReference type="SUPFAM" id="SSF52540">
    <property type="entry name" value="P-loop containing nucleoside triphosphate hydrolases"/>
    <property type="match status" value="1"/>
</dbReference>
<dbReference type="InterPro" id="IPR005225">
    <property type="entry name" value="Small_GTP-bd"/>
</dbReference>
<dbReference type="GO" id="GO:0008270">
    <property type="term" value="F:zinc ion binding"/>
    <property type="evidence" value="ECO:0007669"/>
    <property type="project" value="InterPro"/>
</dbReference>
<name>A0A7R8ZNR5_9CRUS</name>
<dbReference type="PROSITE" id="PS50119">
    <property type="entry name" value="ZF_BBOX"/>
    <property type="match status" value="1"/>
</dbReference>
<dbReference type="PRINTS" id="PR00328">
    <property type="entry name" value="SAR1GTPBP"/>
</dbReference>
<dbReference type="SUPFAM" id="SSF57845">
    <property type="entry name" value="B-box zinc-binding domain"/>
    <property type="match status" value="1"/>
</dbReference>
<dbReference type="SMART" id="SM00336">
    <property type="entry name" value="BBOX"/>
    <property type="match status" value="2"/>
</dbReference>
<dbReference type="EMBL" id="OB662897">
    <property type="protein sequence ID" value="CAD7230716.1"/>
    <property type="molecule type" value="Genomic_DNA"/>
</dbReference>
<dbReference type="NCBIfam" id="TIGR00231">
    <property type="entry name" value="small_GTP"/>
    <property type="match status" value="1"/>
</dbReference>
<gene>
    <name evidence="3" type="ORF">CTOB1V02_LOCUS8572</name>
</gene>
<dbReference type="GO" id="GO:0005525">
    <property type="term" value="F:GTP binding"/>
    <property type="evidence" value="ECO:0007669"/>
    <property type="project" value="UniProtKB-KW"/>
</dbReference>
<feature type="binding site" evidence="1">
    <location>
        <begin position="412"/>
        <end position="419"/>
    </location>
    <ligand>
        <name>GTP</name>
        <dbReference type="ChEBI" id="CHEBI:37565"/>
    </ligand>
</feature>
<dbReference type="CDD" id="cd19773">
    <property type="entry name" value="Bbox2_TRIM23_C-IX_rpt1"/>
    <property type="match status" value="1"/>
</dbReference>
<dbReference type="GO" id="GO:0003924">
    <property type="term" value="F:GTPase activity"/>
    <property type="evidence" value="ECO:0007669"/>
    <property type="project" value="InterPro"/>
</dbReference>
<dbReference type="InterPro" id="IPR013083">
    <property type="entry name" value="Znf_RING/FYVE/PHD"/>
</dbReference>
<proteinExistence type="predicted"/>
<dbReference type="GO" id="GO:0051649">
    <property type="term" value="P:establishment of localization in cell"/>
    <property type="evidence" value="ECO:0007669"/>
    <property type="project" value="UniProtKB-ARBA"/>
</dbReference>
<dbReference type="Gene3D" id="3.30.40.10">
    <property type="entry name" value="Zinc/RING finger domain, C3HC4 (zinc finger)"/>
    <property type="match status" value="1"/>
</dbReference>
<dbReference type="Pfam" id="PF00025">
    <property type="entry name" value="Arf"/>
    <property type="match status" value="1"/>
</dbReference>
<dbReference type="OrthoDB" id="2011769at2759"/>
<dbReference type="PROSITE" id="PS51417">
    <property type="entry name" value="ARF"/>
    <property type="match status" value="1"/>
</dbReference>
<protein>
    <submittedName>
        <fullName evidence="3">Uncharacterized protein</fullName>
    </submittedName>
</protein>
<sequence length="536" mass="59461">MDPNLKMAESNDATTSLGVFSPKTSSVSVKTRMEVFACAVCEDGFGQTGEKIPRLLHCGHTLCHGCLQKLTANDPSLIYCPFDRQVTPVGKTKQLTCGLHSAFIRVKTAKAMIRTRTGPAGVWELKKNFALLELLDRLRVSVARSGTRDQHRWGSKVGSPPPPTDVDQEKTPCGLEKEKEAMVPCDEDEGHIAVLYCVVCSSHLCLLCSDRTHDTRTLARHRRVPLSLKPREKVRCEWHPQHVAEFVCLESECQISPLMCYICRDYGRHHQHKHGLLEAEAENVRSSVHATAQKLRKRADEVTEDLRKLETVLSQLDEGPVSQGEIARGKISDACTECERAISLDDARLVQVAAQLKHLLDNVEAQQLQDCSEEIVRNQQSPVLDASVPITFTKDNRVQIGPKLEMRVVTLGLDDAGKTSLLFKLKQNEFVATIPTIGFNVEVIEYENLKLTIWDVGGQPKLRPLWKHYYLNTQDAANAIPVDELVDALGLYKLCCGRAWHIIGCDAPSGGGLISGLDWLSHQLAGSTSTSSHDQI</sequence>
<accession>A0A7R8ZNR5</accession>
<dbReference type="SMART" id="SM00177">
    <property type="entry name" value="ARF"/>
    <property type="match status" value="1"/>
</dbReference>
<dbReference type="InterPro" id="IPR027417">
    <property type="entry name" value="P-loop_NTPase"/>
</dbReference>
<dbReference type="Gene3D" id="3.40.50.300">
    <property type="entry name" value="P-loop containing nucleotide triphosphate hydrolases"/>
    <property type="match status" value="2"/>
</dbReference>
<reference evidence="3" key="1">
    <citation type="submission" date="2020-11" db="EMBL/GenBank/DDBJ databases">
        <authorList>
            <person name="Tran Van P."/>
        </authorList>
    </citation>
    <scope>NUCLEOTIDE SEQUENCE</scope>
</reference>
<evidence type="ECO:0000313" key="3">
    <source>
        <dbReference type="EMBL" id="CAD7230716.1"/>
    </source>
</evidence>
<dbReference type="AlphaFoldDB" id="A0A7R8ZNR5"/>
<dbReference type="InterPro" id="IPR000315">
    <property type="entry name" value="Znf_B-box"/>
</dbReference>
<feature type="binding site" evidence="1">
    <location>
        <position position="458"/>
    </location>
    <ligand>
        <name>GTP</name>
        <dbReference type="ChEBI" id="CHEBI:37565"/>
    </ligand>
</feature>
<dbReference type="SUPFAM" id="SSF57850">
    <property type="entry name" value="RING/U-box"/>
    <property type="match status" value="1"/>
</dbReference>
<keyword evidence="2" id="KW-0460">Magnesium</keyword>
<feature type="binding site" evidence="2">
    <location>
        <position position="419"/>
    </location>
    <ligand>
        <name>Mg(2+)</name>
        <dbReference type="ChEBI" id="CHEBI:18420"/>
    </ligand>
</feature>
<feature type="binding site" evidence="2">
    <location>
        <position position="436"/>
    </location>
    <ligand>
        <name>Mg(2+)</name>
        <dbReference type="ChEBI" id="CHEBI:18420"/>
    </ligand>
</feature>
<dbReference type="GO" id="GO:0016192">
    <property type="term" value="P:vesicle-mediated transport"/>
    <property type="evidence" value="ECO:0007669"/>
    <property type="project" value="UniProtKB-ARBA"/>
</dbReference>
<dbReference type="InterPro" id="IPR001841">
    <property type="entry name" value="Znf_RING"/>
</dbReference>
<dbReference type="CDD" id="cd19774">
    <property type="entry name" value="Bbox2_TRIM23_C-IX_rpt2"/>
    <property type="match status" value="1"/>
</dbReference>
<evidence type="ECO:0000256" key="2">
    <source>
        <dbReference type="PIRSR" id="PIRSR606689-2"/>
    </source>
</evidence>